<protein>
    <submittedName>
        <fullName evidence="1">Uncharacterized protein</fullName>
    </submittedName>
</protein>
<proteinExistence type="predicted"/>
<dbReference type="EMBL" id="AAIETE010000041">
    <property type="protein sequence ID" value="ECD4529573.1"/>
    <property type="molecule type" value="Genomic_DNA"/>
</dbReference>
<name>A0A5H7INV7_SALET</name>
<comment type="caution">
    <text evidence="1">The sequence shown here is derived from an EMBL/GenBank/DDBJ whole genome shotgun (WGS) entry which is preliminary data.</text>
</comment>
<accession>A0A5H7INV7</accession>
<reference evidence="1" key="1">
    <citation type="submission" date="2019-03" db="EMBL/GenBank/DDBJ databases">
        <authorList>
            <person name="Ashton P.M."/>
            <person name="Dallman T."/>
            <person name="Nair S."/>
            <person name="De Pinna E."/>
            <person name="Peters T."/>
            <person name="Grant K."/>
        </authorList>
    </citation>
    <scope>NUCLEOTIDE SEQUENCE</scope>
    <source>
        <strain evidence="1">266927</strain>
    </source>
</reference>
<dbReference type="Pfam" id="PF24689">
    <property type="entry name" value="TriTu"/>
    <property type="match status" value="1"/>
</dbReference>
<dbReference type="InterPro" id="IPR057062">
    <property type="entry name" value="TriTu"/>
</dbReference>
<dbReference type="AlphaFoldDB" id="A0A5H7INV7"/>
<evidence type="ECO:0000313" key="1">
    <source>
        <dbReference type="EMBL" id="ECD4529573.1"/>
    </source>
</evidence>
<sequence length="87" mass="10377">MLRKFEHWLINNTSYSFSHNANTLSESMVIDIENEKYIARFTVWDDLSCMSEVMDVDTGDYKMNKRTEFSTFDELLDTFNVFLKNIE</sequence>
<gene>
    <name evidence="1" type="ORF">E0940_22590</name>
</gene>
<organism evidence="1">
    <name type="scientific">Salmonella enterica subsp. enterica serovar Mapo</name>
    <dbReference type="NCBI Taxonomy" id="2564752"/>
    <lineage>
        <taxon>Bacteria</taxon>
        <taxon>Pseudomonadati</taxon>
        <taxon>Pseudomonadota</taxon>
        <taxon>Gammaproteobacteria</taxon>
        <taxon>Enterobacterales</taxon>
        <taxon>Enterobacteriaceae</taxon>
        <taxon>Salmonella</taxon>
    </lineage>
</organism>